<sequence length="211" mass="23972">MERLTPRATSATDFETMQSPRHRSYSLPTMRSPRPRLLAPVLALARKSLGWSTKVSDTVPLALFRAEEEETKEDDPLAGLRDQREVDARSLQRVEAVEAEARTTLEKCLATRASNAHQRDLIARRLELYREMLARCTPTATASWPTVVEMVTHELPRCLDEVGTNFVRHDNKVRSIQQQLVSLEFKRKNLEERIASQDARLALSSHAVQTA</sequence>
<dbReference type="AlphaFoldDB" id="A0A1V9YAL6"/>
<feature type="compositionally biased region" description="Polar residues" evidence="2">
    <location>
        <begin position="7"/>
        <end position="19"/>
    </location>
</feature>
<feature type="region of interest" description="Disordered" evidence="2">
    <location>
        <begin position="1"/>
        <end position="32"/>
    </location>
</feature>
<feature type="coiled-coil region" evidence="1">
    <location>
        <begin position="173"/>
        <end position="200"/>
    </location>
</feature>
<accession>A0A1V9YAL6</accession>
<organism evidence="3 4">
    <name type="scientific">Achlya hypogyna</name>
    <name type="common">Oomycete</name>
    <name type="synonym">Protoachlya hypogyna</name>
    <dbReference type="NCBI Taxonomy" id="1202772"/>
    <lineage>
        <taxon>Eukaryota</taxon>
        <taxon>Sar</taxon>
        <taxon>Stramenopiles</taxon>
        <taxon>Oomycota</taxon>
        <taxon>Saprolegniomycetes</taxon>
        <taxon>Saprolegniales</taxon>
        <taxon>Achlyaceae</taxon>
        <taxon>Achlya</taxon>
    </lineage>
</organism>
<keyword evidence="4" id="KW-1185">Reference proteome</keyword>
<keyword evidence="1" id="KW-0175">Coiled coil</keyword>
<gene>
    <name evidence="3" type="ORF">ACHHYP_15562</name>
</gene>
<protein>
    <submittedName>
        <fullName evidence="3">Uncharacterized protein</fullName>
    </submittedName>
</protein>
<evidence type="ECO:0000313" key="3">
    <source>
        <dbReference type="EMBL" id="OQR82761.1"/>
    </source>
</evidence>
<comment type="caution">
    <text evidence="3">The sequence shown here is derived from an EMBL/GenBank/DDBJ whole genome shotgun (WGS) entry which is preliminary data.</text>
</comment>
<name>A0A1V9YAL6_ACHHY</name>
<proteinExistence type="predicted"/>
<evidence type="ECO:0000256" key="1">
    <source>
        <dbReference type="SAM" id="Coils"/>
    </source>
</evidence>
<dbReference type="EMBL" id="JNBR01002420">
    <property type="protein sequence ID" value="OQR82761.1"/>
    <property type="molecule type" value="Genomic_DNA"/>
</dbReference>
<evidence type="ECO:0000256" key="2">
    <source>
        <dbReference type="SAM" id="MobiDB-lite"/>
    </source>
</evidence>
<evidence type="ECO:0000313" key="4">
    <source>
        <dbReference type="Proteomes" id="UP000243579"/>
    </source>
</evidence>
<reference evidence="3 4" key="1">
    <citation type="journal article" date="2014" name="Genome Biol. Evol.">
        <title>The secreted proteins of Achlya hypogyna and Thraustotheca clavata identify the ancestral oomycete secretome and reveal gene acquisitions by horizontal gene transfer.</title>
        <authorList>
            <person name="Misner I."/>
            <person name="Blouin N."/>
            <person name="Leonard G."/>
            <person name="Richards T.A."/>
            <person name="Lane C.E."/>
        </authorList>
    </citation>
    <scope>NUCLEOTIDE SEQUENCE [LARGE SCALE GENOMIC DNA]</scope>
    <source>
        <strain evidence="3 4">ATCC 48635</strain>
    </source>
</reference>
<dbReference type="Proteomes" id="UP000243579">
    <property type="component" value="Unassembled WGS sequence"/>
</dbReference>